<dbReference type="GO" id="GO:0071555">
    <property type="term" value="P:cell wall organization"/>
    <property type="evidence" value="ECO:0007669"/>
    <property type="project" value="TreeGrafter"/>
</dbReference>
<evidence type="ECO:0000256" key="1">
    <source>
        <dbReference type="ARBA" id="ARBA00004651"/>
    </source>
</evidence>
<feature type="transmembrane region" description="Helical" evidence="8">
    <location>
        <begin position="253"/>
        <end position="272"/>
    </location>
</feature>
<feature type="transmembrane region" description="Helical" evidence="8">
    <location>
        <begin position="12"/>
        <end position="36"/>
    </location>
</feature>
<evidence type="ECO:0000313" key="10">
    <source>
        <dbReference type="Proteomes" id="UP000321248"/>
    </source>
</evidence>
<dbReference type="PANTHER" id="PTHR22926">
    <property type="entry name" value="PHOSPHO-N-ACETYLMURAMOYL-PENTAPEPTIDE-TRANSFERASE"/>
    <property type="match status" value="1"/>
</dbReference>
<feature type="transmembrane region" description="Helical" evidence="8">
    <location>
        <begin position="193"/>
        <end position="210"/>
    </location>
</feature>
<reference evidence="9 10" key="1">
    <citation type="submission" date="2019-08" db="EMBL/GenBank/DDBJ databases">
        <authorList>
            <person name="Karlyshev A.V."/>
        </authorList>
    </citation>
    <scope>NUCLEOTIDE SEQUENCE [LARGE SCALE GENOMIC DNA]</scope>
    <source>
        <strain evidence="9 10">Alg18-2.2</strain>
    </source>
</reference>
<evidence type="ECO:0000256" key="5">
    <source>
        <dbReference type="ARBA" id="ARBA00022989"/>
    </source>
</evidence>
<sequence length="382" mass="41184">MERSPRGFTLFVTIGLEFTAVLVLTSLLIWLFNPVAHRIGWLDRPAGRKDHGTPTPYHGGLAMYVALVVVVLTLVNPHPPMRALMLASGLLVLVGLLDDMFDVRWYLRILAQVFAALILVYVGGVQIAQIGPVFGLQPMSLGVLSVPFTVFATVGLINALNMSDGVDGLAGMLSLAALLMLAAAAYYAGNERLVHGLVMISAAVTAFLVFNLRRPGQRRAKVFMGNAGSAFLGLVIAWAAFRLTQNPGHPVSPVLAPFLIAPPVIDCLVLMLRRLVNGRSPFSADRGHMHHYMVDAGFSVTTAVFVITAFSLLLGGVAALALKADLPYPLFVVAFLSMTVGWYWLTARRERAVRALHALHEGLVALPVLGRVIPALEQPRSS</sequence>
<dbReference type="GO" id="GO:0016780">
    <property type="term" value="F:phosphotransferase activity, for other substituted phosphate groups"/>
    <property type="evidence" value="ECO:0007669"/>
    <property type="project" value="InterPro"/>
</dbReference>
<dbReference type="GO" id="GO:0044038">
    <property type="term" value="P:cell wall macromolecule biosynthetic process"/>
    <property type="evidence" value="ECO:0007669"/>
    <property type="project" value="TreeGrafter"/>
</dbReference>
<protein>
    <submittedName>
        <fullName evidence="9">Undecaprenyl/decaprenyl-phosphate alpha-N-acetylglucosaminyl 1-phosphate transferase</fullName>
    </submittedName>
</protein>
<keyword evidence="7" id="KW-0460">Magnesium</keyword>
<dbReference type="PROSITE" id="PS01348">
    <property type="entry name" value="MRAY_2"/>
    <property type="match status" value="1"/>
</dbReference>
<proteinExistence type="predicted"/>
<keyword evidence="7" id="KW-0479">Metal-binding</keyword>
<dbReference type="InterPro" id="IPR018480">
    <property type="entry name" value="PNAcMuramoyl-5peptid_Trfase_CS"/>
</dbReference>
<accession>A0A5C8KZN6</accession>
<organism evidence="9 10">
    <name type="scientific">Alkalisalibacterium limincola</name>
    <dbReference type="NCBI Taxonomy" id="2699169"/>
    <lineage>
        <taxon>Bacteria</taxon>
        <taxon>Pseudomonadati</taxon>
        <taxon>Pseudomonadota</taxon>
        <taxon>Gammaproteobacteria</taxon>
        <taxon>Lysobacterales</taxon>
        <taxon>Lysobacteraceae</taxon>
        <taxon>Alkalisalibacterium</taxon>
    </lineage>
</organism>
<keyword evidence="6 8" id="KW-0472">Membrane</keyword>
<evidence type="ECO:0000256" key="8">
    <source>
        <dbReference type="SAM" id="Phobius"/>
    </source>
</evidence>
<dbReference type="GO" id="GO:0046872">
    <property type="term" value="F:metal ion binding"/>
    <property type="evidence" value="ECO:0007669"/>
    <property type="project" value="UniProtKB-KW"/>
</dbReference>
<feature type="transmembrane region" description="Helical" evidence="8">
    <location>
        <begin position="328"/>
        <end position="345"/>
    </location>
</feature>
<dbReference type="RefSeq" id="WP_147890273.1">
    <property type="nucleotide sequence ID" value="NZ_VRTS01000001.1"/>
</dbReference>
<dbReference type="Pfam" id="PF00953">
    <property type="entry name" value="Glycos_transf_4"/>
    <property type="match status" value="1"/>
</dbReference>
<feature type="transmembrane region" description="Helical" evidence="8">
    <location>
        <begin position="169"/>
        <end position="187"/>
    </location>
</feature>
<dbReference type="CDD" id="cd06853">
    <property type="entry name" value="GT_WecA_like"/>
    <property type="match status" value="1"/>
</dbReference>
<gene>
    <name evidence="9" type="ORF">FU658_00225</name>
</gene>
<dbReference type="GO" id="GO:0009103">
    <property type="term" value="P:lipopolysaccharide biosynthetic process"/>
    <property type="evidence" value="ECO:0007669"/>
    <property type="project" value="TreeGrafter"/>
</dbReference>
<dbReference type="AlphaFoldDB" id="A0A5C8KZN6"/>
<evidence type="ECO:0000256" key="3">
    <source>
        <dbReference type="ARBA" id="ARBA00022679"/>
    </source>
</evidence>
<keyword evidence="5 8" id="KW-1133">Transmembrane helix</keyword>
<dbReference type="Proteomes" id="UP000321248">
    <property type="component" value="Unassembled WGS sequence"/>
</dbReference>
<feature type="transmembrane region" description="Helical" evidence="8">
    <location>
        <begin position="57"/>
        <end position="75"/>
    </location>
</feature>
<feature type="binding site" evidence="7">
    <location>
        <position position="161"/>
    </location>
    <ligand>
        <name>Mg(2+)</name>
        <dbReference type="ChEBI" id="CHEBI:18420"/>
    </ligand>
</feature>
<dbReference type="OrthoDB" id="9803238at2"/>
<dbReference type="PANTHER" id="PTHR22926:SF3">
    <property type="entry name" value="UNDECAPRENYL-PHOSPHATE ALPHA-N-ACETYLGLUCOSAMINYL 1-PHOSPHATE TRANSFERASE"/>
    <property type="match status" value="1"/>
</dbReference>
<keyword evidence="3 9" id="KW-0808">Transferase</keyword>
<comment type="subcellular location">
    <subcellularLocation>
        <location evidence="1">Cell membrane</location>
        <topology evidence="1">Multi-pass membrane protein</topology>
    </subcellularLocation>
</comment>
<feature type="transmembrane region" description="Helical" evidence="8">
    <location>
        <begin position="81"/>
        <end position="97"/>
    </location>
</feature>
<evidence type="ECO:0000313" key="9">
    <source>
        <dbReference type="EMBL" id="TXK65601.1"/>
    </source>
</evidence>
<evidence type="ECO:0000256" key="6">
    <source>
        <dbReference type="ARBA" id="ARBA00023136"/>
    </source>
</evidence>
<keyword evidence="2" id="KW-1003">Cell membrane</keyword>
<dbReference type="EMBL" id="VRTS01000001">
    <property type="protein sequence ID" value="TXK65601.1"/>
    <property type="molecule type" value="Genomic_DNA"/>
</dbReference>
<evidence type="ECO:0000256" key="4">
    <source>
        <dbReference type="ARBA" id="ARBA00022692"/>
    </source>
</evidence>
<comment type="caution">
    <text evidence="9">The sequence shown here is derived from an EMBL/GenBank/DDBJ whole genome shotgun (WGS) entry which is preliminary data.</text>
</comment>
<dbReference type="InterPro" id="IPR000715">
    <property type="entry name" value="Glycosyl_transferase_4"/>
</dbReference>
<dbReference type="GO" id="GO:0005886">
    <property type="term" value="C:plasma membrane"/>
    <property type="evidence" value="ECO:0007669"/>
    <property type="project" value="UniProtKB-SubCell"/>
</dbReference>
<feature type="transmembrane region" description="Helical" evidence="8">
    <location>
        <begin position="292"/>
        <end position="322"/>
    </location>
</feature>
<evidence type="ECO:0000256" key="7">
    <source>
        <dbReference type="PIRSR" id="PIRSR600715-1"/>
    </source>
</evidence>
<name>A0A5C8KZN6_9GAMM</name>
<feature type="transmembrane region" description="Helical" evidence="8">
    <location>
        <begin position="136"/>
        <end position="157"/>
    </location>
</feature>
<keyword evidence="10" id="KW-1185">Reference proteome</keyword>
<feature type="transmembrane region" description="Helical" evidence="8">
    <location>
        <begin position="222"/>
        <end position="241"/>
    </location>
</feature>
<evidence type="ECO:0000256" key="2">
    <source>
        <dbReference type="ARBA" id="ARBA00022475"/>
    </source>
</evidence>
<comment type="cofactor">
    <cofactor evidence="7">
        <name>Mg(2+)</name>
        <dbReference type="ChEBI" id="CHEBI:18420"/>
    </cofactor>
</comment>
<keyword evidence="4 8" id="KW-0812">Transmembrane</keyword>
<feature type="transmembrane region" description="Helical" evidence="8">
    <location>
        <begin position="109"/>
        <end position="130"/>
    </location>
</feature>